<feature type="chain" id="PRO_5002948413" evidence="1">
    <location>
        <begin position="28"/>
        <end position="375"/>
    </location>
</feature>
<organism evidence="2 3">
    <name type="scientific">Methylorubrum extorquens (strain ATCC 14718 / DSM 1338 / JCM 2805 / NCIMB 9133 / AM1)</name>
    <name type="common">Methylobacterium extorquens</name>
    <dbReference type="NCBI Taxonomy" id="272630"/>
    <lineage>
        <taxon>Bacteria</taxon>
        <taxon>Pseudomonadati</taxon>
        <taxon>Pseudomonadota</taxon>
        <taxon>Alphaproteobacteria</taxon>
        <taxon>Hyphomicrobiales</taxon>
        <taxon>Methylobacteriaceae</taxon>
        <taxon>Methylorubrum</taxon>
    </lineage>
</organism>
<keyword evidence="3" id="KW-1185">Reference proteome</keyword>
<dbReference type="Proteomes" id="UP000009081">
    <property type="component" value="Plasmid megaplasmid"/>
</dbReference>
<gene>
    <name evidence="2" type="ordered locus">MexAM1_META2p0065</name>
</gene>
<evidence type="ECO:0000313" key="2">
    <source>
        <dbReference type="EMBL" id="ACS42999.1"/>
    </source>
</evidence>
<proteinExistence type="predicted"/>
<dbReference type="KEGG" id="mea:Mex_2p0065"/>
<accession>C5B3G7</accession>
<protein>
    <submittedName>
        <fullName evidence="2">Uncharacterized protein</fullName>
    </submittedName>
</protein>
<dbReference type="EMBL" id="CP001511">
    <property type="protein sequence ID" value="ACS42999.1"/>
    <property type="molecule type" value="Genomic_DNA"/>
</dbReference>
<keyword evidence="2" id="KW-0614">Plasmid</keyword>
<geneLocation type="plasmid" evidence="2 3">
    <name>megaplasmid</name>
</geneLocation>
<reference evidence="2 3" key="1">
    <citation type="journal article" date="2009" name="PLoS ONE">
        <title>Methylobacterium genome sequences: a reference blueprint to investigate microbial metabolism of C1 compounds from natural and industrial sources.</title>
        <authorList>
            <person name="Vuilleumier S."/>
            <person name="Chistoserdova L."/>
            <person name="Lee M.-C."/>
            <person name="Bringel F."/>
            <person name="Lajus A."/>
            <person name="Zhou Y."/>
            <person name="Gourion B."/>
            <person name="Barbe V."/>
            <person name="Chang J."/>
            <person name="Cruveiller S."/>
            <person name="Dossat C."/>
            <person name="Gillett W."/>
            <person name="Gruffaz C."/>
            <person name="Haugen E."/>
            <person name="Hourcade E."/>
            <person name="Levy R."/>
            <person name="Mangenot S."/>
            <person name="Muller E."/>
            <person name="Nadalig T."/>
            <person name="Pagni M."/>
            <person name="Penny C."/>
            <person name="Peyraud R."/>
            <person name="Robinson D.G."/>
            <person name="Roche D."/>
            <person name="Rouy Z."/>
            <person name="Saenampechek C."/>
            <person name="Salvignol G."/>
            <person name="Vallenet D."/>
            <person name="Wu Z."/>
            <person name="Marx C.J."/>
            <person name="Vorholt J.A."/>
            <person name="Olson M.V."/>
            <person name="Kaul R."/>
            <person name="Weissenbach J."/>
            <person name="Medigue C."/>
            <person name="Lidstrom M.E."/>
        </authorList>
    </citation>
    <scope>NUCLEOTIDE SEQUENCE [LARGE SCALE GENOMIC DNA]</scope>
    <source>
        <strain evidence="3">ATCC 14718 / DSM 1338 / JCM 2805 / NCIMB 9133 / AM1</strain>
    </source>
</reference>
<evidence type="ECO:0000313" key="3">
    <source>
        <dbReference type="Proteomes" id="UP000009081"/>
    </source>
</evidence>
<feature type="signal peptide" evidence="1">
    <location>
        <begin position="1"/>
        <end position="27"/>
    </location>
</feature>
<name>C5B3G7_METEA</name>
<dbReference type="HOGENOM" id="CLU_737322_0_0_5"/>
<sequence length="375" mass="40732">MRVQTMRHALVTVLLAGTILTAADASANDHATYGGAKTYESSRAKIEGFAGVGPMFLDFIEWVAPLVGFPSELDRWKQAEGPNILRTLRQTGMPGALVSVRRETTRSEAPRTSLVGGRPVLLGAGLDAKSIRLAYVREKKGDLDPQVSSGSYLDQAASEYLWVHEKDGKLVWGVMPAKGLDEDVRLTLADQHLMDTLAGRYDAEAAARAVDHIAANDADESLRREARALSEARSKALADAKRIDEELRQALAREREANKVADTFQLVAGISNLAGSVVGLAQAFPERKPEIDKAVATGSSTVVETVVFAIRNDAVAAAGMIRRKTQDNSIRRHEIRNSEQIILDKRHIREMVPGVWYPPSPASDPGNGIPIGPMR</sequence>
<evidence type="ECO:0000256" key="1">
    <source>
        <dbReference type="SAM" id="SignalP"/>
    </source>
</evidence>
<keyword evidence="1" id="KW-0732">Signal</keyword>
<dbReference type="AlphaFoldDB" id="C5B3G7"/>